<feature type="domain" description="Beta-ketoacyl synthase-like N-terminal" evidence="4">
    <location>
        <begin position="12"/>
        <end position="50"/>
    </location>
</feature>
<protein>
    <recommendedName>
        <fullName evidence="4">Beta-ketoacyl synthase-like N-terminal domain-containing protein</fullName>
    </recommendedName>
</protein>
<gene>
    <name evidence="5" type="ORF">LY79DRAFT_545247</name>
</gene>
<sequence length="68" mass="7226">MITTVDQRMNTTKPDILSPKPTCHTFDASADGYGRAEGAGTLFLSRLSDAIRDGDPIRGVVRSSAVST</sequence>
<evidence type="ECO:0000259" key="4">
    <source>
        <dbReference type="Pfam" id="PF00109"/>
    </source>
</evidence>
<dbReference type="InterPro" id="IPR016039">
    <property type="entry name" value="Thiolase-like"/>
</dbReference>
<dbReference type="InterPro" id="IPR014030">
    <property type="entry name" value="Ketoacyl_synth_N"/>
</dbReference>
<evidence type="ECO:0000256" key="2">
    <source>
        <dbReference type="ARBA" id="ARBA00022553"/>
    </source>
</evidence>
<reference evidence="5" key="1">
    <citation type="submission" date="2021-06" db="EMBL/GenBank/DDBJ databases">
        <title>Comparative genomics, transcriptomics and evolutionary studies reveal genomic signatures of adaptation to plant cell wall in hemibiotrophic fungi.</title>
        <authorList>
            <consortium name="DOE Joint Genome Institute"/>
            <person name="Baroncelli R."/>
            <person name="Diaz J.F."/>
            <person name="Benocci T."/>
            <person name="Peng M."/>
            <person name="Battaglia E."/>
            <person name="Haridas S."/>
            <person name="Andreopoulos W."/>
            <person name="Labutti K."/>
            <person name="Pangilinan J."/>
            <person name="Floch G.L."/>
            <person name="Makela M.R."/>
            <person name="Henrissat B."/>
            <person name="Grigoriev I.V."/>
            <person name="Crouch J.A."/>
            <person name="De Vries R.P."/>
            <person name="Sukno S.A."/>
            <person name="Thon M.R."/>
        </authorList>
    </citation>
    <scope>NUCLEOTIDE SEQUENCE</scope>
    <source>
        <strain evidence="5">CBS 125086</strain>
    </source>
</reference>
<dbReference type="PANTHER" id="PTHR43775">
    <property type="entry name" value="FATTY ACID SYNTHASE"/>
    <property type="match status" value="1"/>
</dbReference>
<dbReference type="AlphaFoldDB" id="A0AAD8Q563"/>
<evidence type="ECO:0000313" key="6">
    <source>
        <dbReference type="Proteomes" id="UP001230504"/>
    </source>
</evidence>
<dbReference type="Proteomes" id="UP001230504">
    <property type="component" value="Unassembled WGS sequence"/>
</dbReference>
<evidence type="ECO:0000256" key="1">
    <source>
        <dbReference type="ARBA" id="ARBA00022450"/>
    </source>
</evidence>
<keyword evidence="2" id="KW-0597">Phosphoprotein</keyword>
<dbReference type="EMBL" id="JAHLJV010000013">
    <property type="protein sequence ID" value="KAK1596071.1"/>
    <property type="molecule type" value="Genomic_DNA"/>
</dbReference>
<dbReference type="Gene3D" id="3.40.47.10">
    <property type="match status" value="1"/>
</dbReference>
<keyword evidence="6" id="KW-1185">Reference proteome</keyword>
<dbReference type="GO" id="GO:0006633">
    <property type="term" value="P:fatty acid biosynthetic process"/>
    <property type="evidence" value="ECO:0007669"/>
    <property type="project" value="TreeGrafter"/>
</dbReference>
<dbReference type="Pfam" id="PF00109">
    <property type="entry name" value="ketoacyl-synt"/>
    <property type="match status" value="1"/>
</dbReference>
<organism evidence="5 6">
    <name type="scientific">Colletotrichum navitas</name>
    <dbReference type="NCBI Taxonomy" id="681940"/>
    <lineage>
        <taxon>Eukaryota</taxon>
        <taxon>Fungi</taxon>
        <taxon>Dikarya</taxon>
        <taxon>Ascomycota</taxon>
        <taxon>Pezizomycotina</taxon>
        <taxon>Sordariomycetes</taxon>
        <taxon>Hypocreomycetidae</taxon>
        <taxon>Glomerellales</taxon>
        <taxon>Glomerellaceae</taxon>
        <taxon>Colletotrichum</taxon>
        <taxon>Colletotrichum graminicola species complex</taxon>
    </lineage>
</organism>
<dbReference type="PANTHER" id="PTHR43775:SF50">
    <property type="entry name" value="HIGHLY REDUCING POLYKETIDE SYNTHASE SRDA"/>
    <property type="match status" value="1"/>
</dbReference>
<evidence type="ECO:0000313" key="5">
    <source>
        <dbReference type="EMBL" id="KAK1596071.1"/>
    </source>
</evidence>
<feature type="region of interest" description="Disordered" evidence="3">
    <location>
        <begin position="1"/>
        <end position="23"/>
    </location>
</feature>
<dbReference type="GO" id="GO:0044550">
    <property type="term" value="P:secondary metabolite biosynthetic process"/>
    <property type="evidence" value="ECO:0007669"/>
    <property type="project" value="TreeGrafter"/>
</dbReference>
<dbReference type="GO" id="GO:0004312">
    <property type="term" value="F:fatty acid synthase activity"/>
    <property type="evidence" value="ECO:0007669"/>
    <property type="project" value="TreeGrafter"/>
</dbReference>
<dbReference type="InterPro" id="IPR050091">
    <property type="entry name" value="PKS_NRPS_Biosynth_Enz"/>
</dbReference>
<dbReference type="GeneID" id="85441407"/>
<proteinExistence type="predicted"/>
<dbReference type="SUPFAM" id="SSF53901">
    <property type="entry name" value="Thiolase-like"/>
    <property type="match status" value="1"/>
</dbReference>
<dbReference type="RefSeq" id="XP_060416990.1">
    <property type="nucleotide sequence ID" value="XM_060557167.1"/>
</dbReference>
<evidence type="ECO:0000256" key="3">
    <source>
        <dbReference type="SAM" id="MobiDB-lite"/>
    </source>
</evidence>
<name>A0AAD8Q563_9PEZI</name>
<comment type="caution">
    <text evidence="5">The sequence shown here is derived from an EMBL/GenBank/DDBJ whole genome shotgun (WGS) entry which is preliminary data.</text>
</comment>
<accession>A0AAD8Q563</accession>
<feature type="compositionally biased region" description="Polar residues" evidence="3">
    <location>
        <begin position="1"/>
        <end position="13"/>
    </location>
</feature>
<keyword evidence="1" id="KW-0596">Phosphopantetheine</keyword>